<dbReference type="EMBL" id="MU117993">
    <property type="protein sequence ID" value="KAF9649806.1"/>
    <property type="molecule type" value="Genomic_DNA"/>
</dbReference>
<reference evidence="1" key="1">
    <citation type="submission" date="2019-10" db="EMBL/GenBank/DDBJ databases">
        <authorList>
            <consortium name="DOE Joint Genome Institute"/>
            <person name="Kuo A."/>
            <person name="Miyauchi S."/>
            <person name="Kiss E."/>
            <person name="Drula E."/>
            <person name="Kohler A."/>
            <person name="Sanchez-Garcia M."/>
            <person name="Andreopoulos B."/>
            <person name="Barry K.W."/>
            <person name="Bonito G."/>
            <person name="Buee M."/>
            <person name="Carver A."/>
            <person name="Chen C."/>
            <person name="Cichocki N."/>
            <person name="Clum A."/>
            <person name="Culley D."/>
            <person name="Crous P.W."/>
            <person name="Fauchery L."/>
            <person name="Girlanda M."/>
            <person name="Hayes R."/>
            <person name="Keri Z."/>
            <person name="Labutti K."/>
            <person name="Lipzen A."/>
            <person name="Lombard V."/>
            <person name="Magnuson J."/>
            <person name="Maillard F."/>
            <person name="Morin E."/>
            <person name="Murat C."/>
            <person name="Nolan M."/>
            <person name="Ohm R."/>
            <person name="Pangilinan J."/>
            <person name="Pereira M."/>
            <person name="Perotto S."/>
            <person name="Peter M."/>
            <person name="Riley R."/>
            <person name="Sitrit Y."/>
            <person name="Stielow B."/>
            <person name="Szollosi G."/>
            <person name="Zifcakova L."/>
            <person name="Stursova M."/>
            <person name="Spatafora J.W."/>
            <person name="Tedersoo L."/>
            <person name="Vaario L.-M."/>
            <person name="Yamada A."/>
            <person name="Yan M."/>
            <person name="Wang P."/>
            <person name="Xu J."/>
            <person name="Bruns T."/>
            <person name="Baldrian P."/>
            <person name="Vilgalys R."/>
            <person name="Henrissat B."/>
            <person name="Grigoriev I.V."/>
            <person name="Hibbett D."/>
            <person name="Nagy L.G."/>
            <person name="Martin F.M."/>
        </authorList>
    </citation>
    <scope>NUCLEOTIDE SEQUENCE</scope>
    <source>
        <strain evidence="1">P2</strain>
    </source>
</reference>
<name>A0ACB6ZJF5_THEGA</name>
<gene>
    <name evidence="1" type="ORF">BDM02DRAFT_1756541</name>
</gene>
<dbReference type="Proteomes" id="UP000886501">
    <property type="component" value="Unassembled WGS sequence"/>
</dbReference>
<reference evidence="1" key="2">
    <citation type="journal article" date="2020" name="Nat. Commun.">
        <title>Large-scale genome sequencing of mycorrhizal fungi provides insights into the early evolution of symbiotic traits.</title>
        <authorList>
            <person name="Miyauchi S."/>
            <person name="Kiss E."/>
            <person name="Kuo A."/>
            <person name="Drula E."/>
            <person name="Kohler A."/>
            <person name="Sanchez-Garcia M."/>
            <person name="Morin E."/>
            <person name="Andreopoulos B."/>
            <person name="Barry K.W."/>
            <person name="Bonito G."/>
            <person name="Buee M."/>
            <person name="Carver A."/>
            <person name="Chen C."/>
            <person name="Cichocki N."/>
            <person name="Clum A."/>
            <person name="Culley D."/>
            <person name="Crous P.W."/>
            <person name="Fauchery L."/>
            <person name="Girlanda M."/>
            <person name="Hayes R.D."/>
            <person name="Keri Z."/>
            <person name="LaButti K."/>
            <person name="Lipzen A."/>
            <person name="Lombard V."/>
            <person name="Magnuson J."/>
            <person name="Maillard F."/>
            <person name="Murat C."/>
            <person name="Nolan M."/>
            <person name="Ohm R.A."/>
            <person name="Pangilinan J."/>
            <person name="Pereira M.F."/>
            <person name="Perotto S."/>
            <person name="Peter M."/>
            <person name="Pfister S."/>
            <person name="Riley R."/>
            <person name="Sitrit Y."/>
            <person name="Stielow J.B."/>
            <person name="Szollosi G."/>
            <person name="Zifcakova L."/>
            <person name="Stursova M."/>
            <person name="Spatafora J.W."/>
            <person name="Tedersoo L."/>
            <person name="Vaario L.M."/>
            <person name="Yamada A."/>
            <person name="Yan M."/>
            <person name="Wang P."/>
            <person name="Xu J."/>
            <person name="Bruns T."/>
            <person name="Baldrian P."/>
            <person name="Vilgalys R."/>
            <person name="Dunand C."/>
            <person name="Henrissat B."/>
            <person name="Grigoriev I.V."/>
            <person name="Hibbett D."/>
            <person name="Nagy L.G."/>
            <person name="Martin F.M."/>
        </authorList>
    </citation>
    <scope>NUCLEOTIDE SEQUENCE</scope>
    <source>
        <strain evidence="1">P2</strain>
    </source>
</reference>
<sequence>MEQGGQDNRCPWKPFLGLVNRSQIKLFTTPQSVFSSERHPHKRVCLEALLLRGETPSRYAYWKQKLSMTLLQAEKNTRLTSTRLLRLAHPLIVTHCVPVLNASPVHHRPQPVYRVIGSVESRLLAPFDG</sequence>
<organism evidence="1 2">
    <name type="scientific">Thelephora ganbajun</name>
    <name type="common">Ganba fungus</name>
    <dbReference type="NCBI Taxonomy" id="370292"/>
    <lineage>
        <taxon>Eukaryota</taxon>
        <taxon>Fungi</taxon>
        <taxon>Dikarya</taxon>
        <taxon>Basidiomycota</taxon>
        <taxon>Agaricomycotina</taxon>
        <taxon>Agaricomycetes</taxon>
        <taxon>Thelephorales</taxon>
        <taxon>Thelephoraceae</taxon>
        <taxon>Thelephora</taxon>
    </lineage>
</organism>
<accession>A0ACB6ZJF5</accession>
<evidence type="ECO:0000313" key="2">
    <source>
        <dbReference type="Proteomes" id="UP000886501"/>
    </source>
</evidence>
<protein>
    <submittedName>
        <fullName evidence="1">Uncharacterized protein</fullName>
    </submittedName>
</protein>
<proteinExistence type="predicted"/>
<keyword evidence="2" id="KW-1185">Reference proteome</keyword>
<comment type="caution">
    <text evidence="1">The sequence shown here is derived from an EMBL/GenBank/DDBJ whole genome shotgun (WGS) entry which is preliminary data.</text>
</comment>
<evidence type="ECO:0000313" key="1">
    <source>
        <dbReference type="EMBL" id="KAF9649806.1"/>
    </source>
</evidence>